<proteinExistence type="inferred from homology"/>
<protein>
    <recommendedName>
        <fullName evidence="9">alpha-1,2-Mannosidase</fullName>
        <ecNumber evidence="9">3.2.1.-</ecNumber>
    </recommendedName>
</protein>
<dbReference type="InterPro" id="IPR050749">
    <property type="entry name" value="Glycosyl_Hydrolase_47"/>
</dbReference>
<dbReference type="SUPFAM" id="SSF48225">
    <property type="entry name" value="Seven-hairpin glycosidases"/>
    <property type="match status" value="1"/>
</dbReference>
<feature type="compositionally biased region" description="Pro residues" evidence="10">
    <location>
        <begin position="785"/>
        <end position="794"/>
    </location>
</feature>
<sequence length="922" mass="101032">MFRARRYRVLLVFAAAFVLTFLHFARSRDWSATIIESPEVYPPSTPPASFKPAEDSKFSQPPPEYAPPGGSKQPEKLEAPAVPGSAKGDTNKVTGSTSSSNGYDQSYSAGAKDSTQEKTDKSLTTPETDKFTGSGSTTLLEEQDTGGPGRANIKPQPGETQEFWRKFPERFPVNADDLIKLPKGQTKSIPKIQAKFKDESTSEKQERVQQLSTVKAEFSHAWAGYKKVAFGHDELRPLSSAVEDPFNGWGATLVDALDTLWIMELKDEFSEAVDMVKKIDFTTSARENIPVFETVIRYLGGLLGAYDISGQRYPVLLEKAEELAGILMGAFDTPNRMPVLYYRWTPEHVDRPHRASGKAALAEIGSLSLEFTRLAQLTKQDKYYDAVARITNQLENMQDETTIPGLWPMIVNAQGCPKYSTPVPPSHGTLAPLQGESHASEKTHVGKTSTRQDNITAPASVQHKSYAVPTDLASYLKLVSRDIELGFTEADAEPAPYAISQQSSSNSDSTSFTDASETENGKCDSGLMLPTASRDNKYTVGGMADSTYEYLPKEFLLLGGVNDQYKSMYSKAIDAIRKNLLFKPMVKGKHDIRFIASTAGLEFSKKGSDVSSQLIYEGHHLTCFVGGMVALGAKVFEIDSDMDLAAKLTDGCVWAYESTTTGIMPERFRVLPCDKERSCEWDEARYLKEAQKYSHFAAESDKAQFRTGESAYGQRVKLANDAKSQEAGSSESGVPLPMPGSLNPHDSGAGLKRNGIAAVSSVSSFSSAVSTATARPRPTGGVEPRAPPGVPPSSPVLGQTQSDHSDSPLPPPGMVSIASTEYLLRPEAIESVFIMYRLTGDDAWRQKGWKMFQAISKATRTDLANAAIQDVMSSKPTHKDSMESFWLAETLKYFYLLFSDPSVVDLDKYVLNTEAHPFLRPL</sequence>
<feature type="compositionally biased region" description="Low complexity" evidence="10">
    <location>
        <begin position="767"/>
        <end position="784"/>
    </location>
</feature>
<dbReference type="PRINTS" id="PR00747">
    <property type="entry name" value="GLYHDRLASE47"/>
</dbReference>
<dbReference type="EMBL" id="JAPQKS010000004">
    <property type="protein sequence ID" value="KAJ5232083.1"/>
    <property type="molecule type" value="Genomic_DNA"/>
</dbReference>
<keyword evidence="9" id="KW-0326">Glycosidase</keyword>
<evidence type="ECO:0000256" key="11">
    <source>
        <dbReference type="SAM" id="SignalP"/>
    </source>
</evidence>
<comment type="pathway">
    <text evidence="2">Protein modification; protein glycosylation.</text>
</comment>
<evidence type="ECO:0000256" key="9">
    <source>
        <dbReference type="RuleBase" id="RU361193"/>
    </source>
</evidence>
<evidence type="ECO:0000256" key="7">
    <source>
        <dbReference type="PIRSR" id="PIRSR601382-2"/>
    </source>
</evidence>
<feature type="binding site" evidence="7">
    <location>
        <position position="913"/>
    </location>
    <ligand>
        <name>Ca(2+)</name>
        <dbReference type="ChEBI" id="CHEBI:29108"/>
    </ligand>
</feature>
<evidence type="ECO:0000313" key="12">
    <source>
        <dbReference type="EMBL" id="KAJ5232083.1"/>
    </source>
</evidence>
<evidence type="ECO:0000256" key="2">
    <source>
        <dbReference type="ARBA" id="ARBA00004922"/>
    </source>
</evidence>
<feature type="compositionally biased region" description="Polar residues" evidence="10">
    <location>
        <begin position="91"/>
        <end position="108"/>
    </location>
</feature>
<dbReference type="GO" id="GO:0016020">
    <property type="term" value="C:membrane"/>
    <property type="evidence" value="ECO:0007669"/>
    <property type="project" value="InterPro"/>
</dbReference>
<dbReference type="InterPro" id="IPR036026">
    <property type="entry name" value="Seven-hairpin_glycosidases"/>
</dbReference>
<feature type="active site" description="Proton donor" evidence="6">
    <location>
        <position position="666"/>
    </location>
</feature>
<evidence type="ECO:0000256" key="3">
    <source>
        <dbReference type="ARBA" id="ARBA00007658"/>
    </source>
</evidence>
<comment type="caution">
    <text evidence="12">The sequence shown here is derived from an EMBL/GenBank/DDBJ whole genome shotgun (WGS) entry which is preliminary data.</text>
</comment>
<organism evidence="12 13">
    <name type="scientific">Penicillium chermesinum</name>
    <dbReference type="NCBI Taxonomy" id="63820"/>
    <lineage>
        <taxon>Eukaryota</taxon>
        <taxon>Fungi</taxon>
        <taxon>Dikarya</taxon>
        <taxon>Ascomycota</taxon>
        <taxon>Pezizomycotina</taxon>
        <taxon>Eurotiomycetes</taxon>
        <taxon>Eurotiomycetidae</taxon>
        <taxon>Eurotiales</taxon>
        <taxon>Aspergillaceae</taxon>
        <taxon>Penicillium</taxon>
    </lineage>
</organism>
<evidence type="ECO:0000313" key="13">
    <source>
        <dbReference type="Proteomes" id="UP001150941"/>
    </source>
</evidence>
<dbReference type="GO" id="GO:0005975">
    <property type="term" value="P:carbohydrate metabolic process"/>
    <property type="evidence" value="ECO:0007669"/>
    <property type="project" value="InterPro"/>
</dbReference>
<feature type="region of interest" description="Disordered" evidence="10">
    <location>
        <begin position="494"/>
        <end position="528"/>
    </location>
</feature>
<dbReference type="PANTHER" id="PTHR11742">
    <property type="entry name" value="MANNOSYL-OLIGOSACCHARIDE ALPHA-1,2-MANNOSIDASE-RELATED"/>
    <property type="match status" value="1"/>
</dbReference>
<feature type="chain" id="PRO_5040915196" description="alpha-1,2-Mannosidase" evidence="11">
    <location>
        <begin position="28"/>
        <end position="922"/>
    </location>
</feature>
<dbReference type="GO" id="GO:0005509">
    <property type="term" value="F:calcium ion binding"/>
    <property type="evidence" value="ECO:0007669"/>
    <property type="project" value="InterPro"/>
</dbReference>
<feature type="region of interest" description="Disordered" evidence="10">
    <location>
        <begin position="720"/>
        <end position="752"/>
    </location>
</feature>
<feature type="active site" description="Proton donor" evidence="6">
    <location>
        <position position="293"/>
    </location>
</feature>
<dbReference type="RefSeq" id="XP_058330076.1">
    <property type="nucleotide sequence ID" value="XM_058474336.1"/>
</dbReference>
<dbReference type="EC" id="3.2.1.-" evidence="9"/>
<reference evidence="12" key="1">
    <citation type="submission" date="2022-11" db="EMBL/GenBank/DDBJ databases">
        <authorList>
            <person name="Petersen C."/>
        </authorList>
    </citation>
    <scope>NUCLEOTIDE SEQUENCE</scope>
    <source>
        <strain evidence="12">IBT 19713</strain>
    </source>
</reference>
<dbReference type="OrthoDB" id="10052040at2759"/>
<feature type="region of interest" description="Disordered" evidence="10">
    <location>
        <begin position="425"/>
        <end position="458"/>
    </location>
</feature>
<feature type="region of interest" description="Disordered" evidence="10">
    <location>
        <begin position="37"/>
        <end position="157"/>
    </location>
</feature>
<dbReference type="GeneID" id="83201639"/>
<keyword evidence="7" id="KW-0106">Calcium</keyword>
<dbReference type="Pfam" id="PF01532">
    <property type="entry name" value="Glyco_hydro_47"/>
    <property type="match status" value="1"/>
</dbReference>
<keyword evidence="13" id="KW-1185">Reference proteome</keyword>
<feature type="compositionally biased region" description="Polar residues" evidence="10">
    <location>
        <begin position="446"/>
        <end position="458"/>
    </location>
</feature>
<reference evidence="12" key="2">
    <citation type="journal article" date="2023" name="IMA Fungus">
        <title>Comparative genomic study of the Penicillium genus elucidates a diverse pangenome and 15 lateral gene transfer events.</title>
        <authorList>
            <person name="Petersen C."/>
            <person name="Sorensen T."/>
            <person name="Nielsen M.R."/>
            <person name="Sondergaard T.E."/>
            <person name="Sorensen J.L."/>
            <person name="Fitzpatrick D.A."/>
            <person name="Frisvad J.C."/>
            <person name="Nielsen K.L."/>
        </authorList>
    </citation>
    <scope>NUCLEOTIDE SEQUENCE</scope>
    <source>
        <strain evidence="12">IBT 19713</strain>
    </source>
</reference>
<evidence type="ECO:0000256" key="1">
    <source>
        <dbReference type="ARBA" id="ARBA00001913"/>
    </source>
</evidence>
<dbReference type="GO" id="GO:0005783">
    <property type="term" value="C:endoplasmic reticulum"/>
    <property type="evidence" value="ECO:0007669"/>
    <property type="project" value="TreeGrafter"/>
</dbReference>
<feature type="active site" evidence="6">
    <location>
        <position position="545"/>
    </location>
</feature>
<evidence type="ECO:0000256" key="8">
    <source>
        <dbReference type="PIRSR" id="PIRSR601382-3"/>
    </source>
</evidence>
<name>A0A9W9NYF0_9EURO</name>
<feature type="region of interest" description="Disordered" evidence="10">
    <location>
        <begin position="767"/>
        <end position="812"/>
    </location>
</feature>
<feature type="signal peptide" evidence="11">
    <location>
        <begin position="1"/>
        <end position="27"/>
    </location>
</feature>
<dbReference type="GO" id="GO:0036503">
    <property type="term" value="P:ERAD pathway"/>
    <property type="evidence" value="ECO:0007669"/>
    <property type="project" value="UniProtKB-ARBA"/>
</dbReference>
<dbReference type="Proteomes" id="UP001150941">
    <property type="component" value="Unassembled WGS sequence"/>
</dbReference>
<comment type="cofactor">
    <cofactor evidence="1 7">
        <name>Ca(2+)</name>
        <dbReference type="ChEBI" id="CHEBI:29108"/>
    </cofactor>
</comment>
<keyword evidence="4 9" id="KW-0378">Hydrolase</keyword>
<dbReference type="Gene3D" id="1.50.10.10">
    <property type="match status" value="3"/>
</dbReference>
<evidence type="ECO:0000256" key="6">
    <source>
        <dbReference type="PIRSR" id="PIRSR601382-1"/>
    </source>
</evidence>
<keyword evidence="5 8" id="KW-1015">Disulfide bond</keyword>
<feature type="compositionally biased region" description="Polar residues" evidence="10">
    <location>
        <begin position="122"/>
        <end position="140"/>
    </location>
</feature>
<feature type="compositionally biased region" description="Low complexity" evidence="10">
    <location>
        <begin position="500"/>
        <end position="515"/>
    </location>
</feature>
<comment type="similarity">
    <text evidence="3 9">Belongs to the glycosyl hydrolase 47 family.</text>
</comment>
<accession>A0A9W9NYF0</accession>
<keyword evidence="11" id="KW-0732">Signal</keyword>
<evidence type="ECO:0000256" key="4">
    <source>
        <dbReference type="ARBA" id="ARBA00022801"/>
    </source>
</evidence>
<keyword evidence="7" id="KW-0479">Metal-binding</keyword>
<dbReference type="PANTHER" id="PTHR11742:SF103">
    <property type="entry name" value="ENDOPLASMIC RETICULUM MANNOSIDASE MNL2-RELATED"/>
    <property type="match status" value="1"/>
</dbReference>
<gene>
    <name evidence="12" type="ORF">N7468_005039</name>
</gene>
<dbReference type="AlphaFoldDB" id="A0A9W9NYF0"/>
<evidence type="ECO:0000256" key="10">
    <source>
        <dbReference type="SAM" id="MobiDB-lite"/>
    </source>
</evidence>
<dbReference type="InterPro" id="IPR001382">
    <property type="entry name" value="Glyco_hydro_47"/>
</dbReference>
<feature type="active site" evidence="6">
    <location>
        <position position="827"/>
    </location>
</feature>
<feature type="disulfide bond" evidence="8">
    <location>
        <begin position="623"/>
        <end position="652"/>
    </location>
</feature>
<evidence type="ECO:0000256" key="5">
    <source>
        <dbReference type="ARBA" id="ARBA00023157"/>
    </source>
</evidence>
<dbReference type="InterPro" id="IPR012341">
    <property type="entry name" value="6hp_glycosidase-like_sf"/>
</dbReference>
<dbReference type="GO" id="GO:0004571">
    <property type="term" value="F:mannosyl-oligosaccharide 1,2-alpha-mannosidase activity"/>
    <property type="evidence" value="ECO:0007669"/>
    <property type="project" value="InterPro"/>
</dbReference>